<sequence>MHSRSVFAAVIASLFTYANGHMTMRSPVPYGVDTLNNSPLETSGSDFPCKQRAGVYDVSTMNSMAVDSPQTLAFQGGATHGGGSCQVSITLDQEPTADSTWKVIHSIIGGCPINSDGNLSGNPTDEGSDTFEFSIPNGVPNGQYTLAWTWFNKIGNREMYMNCAPIDVSGSDEDESFFDSLPDMFVANLPPDQCHTPESENFVFPDPG</sequence>
<dbReference type="OrthoDB" id="2342176at2759"/>
<dbReference type="Proteomes" id="UP000799766">
    <property type="component" value="Unassembled WGS sequence"/>
</dbReference>
<protein>
    <recommendedName>
        <fullName evidence="4">Lytic polysaccharide monooxygenase</fullName>
    </recommendedName>
</protein>
<accession>A0A6A6NUN8</accession>
<dbReference type="AlphaFoldDB" id="A0A6A6NUN8"/>
<feature type="signal peptide" evidence="1">
    <location>
        <begin position="1"/>
        <end position="20"/>
    </location>
</feature>
<dbReference type="Gene3D" id="2.70.50.70">
    <property type="match status" value="1"/>
</dbReference>
<feature type="non-terminal residue" evidence="2">
    <location>
        <position position="208"/>
    </location>
</feature>
<evidence type="ECO:0000313" key="2">
    <source>
        <dbReference type="EMBL" id="KAF2455490.1"/>
    </source>
</evidence>
<dbReference type="EMBL" id="MU001686">
    <property type="protein sequence ID" value="KAF2455490.1"/>
    <property type="molecule type" value="Genomic_DNA"/>
</dbReference>
<evidence type="ECO:0008006" key="4">
    <source>
        <dbReference type="Google" id="ProtNLM"/>
    </source>
</evidence>
<evidence type="ECO:0000313" key="3">
    <source>
        <dbReference type="Proteomes" id="UP000799766"/>
    </source>
</evidence>
<keyword evidence="1" id="KW-0732">Signal</keyword>
<reference evidence="2" key="1">
    <citation type="journal article" date="2020" name="Stud. Mycol.">
        <title>101 Dothideomycetes genomes: a test case for predicting lifestyles and emergence of pathogens.</title>
        <authorList>
            <person name="Haridas S."/>
            <person name="Albert R."/>
            <person name="Binder M."/>
            <person name="Bloem J."/>
            <person name="Labutti K."/>
            <person name="Salamov A."/>
            <person name="Andreopoulos B."/>
            <person name="Baker S."/>
            <person name="Barry K."/>
            <person name="Bills G."/>
            <person name="Bluhm B."/>
            <person name="Cannon C."/>
            <person name="Castanera R."/>
            <person name="Culley D."/>
            <person name="Daum C."/>
            <person name="Ezra D."/>
            <person name="Gonzalez J."/>
            <person name="Henrissat B."/>
            <person name="Kuo A."/>
            <person name="Liang C."/>
            <person name="Lipzen A."/>
            <person name="Lutzoni F."/>
            <person name="Magnuson J."/>
            <person name="Mondo S."/>
            <person name="Nolan M."/>
            <person name="Ohm R."/>
            <person name="Pangilinan J."/>
            <person name="Park H.-J."/>
            <person name="Ramirez L."/>
            <person name="Alfaro M."/>
            <person name="Sun H."/>
            <person name="Tritt A."/>
            <person name="Yoshinaga Y."/>
            <person name="Zwiers L.-H."/>
            <person name="Turgeon B."/>
            <person name="Goodwin S."/>
            <person name="Spatafora J."/>
            <person name="Crous P."/>
            <person name="Grigoriev I."/>
        </authorList>
    </citation>
    <scope>NUCLEOTIDE SEQUENCE</scope>
    <source>
        <strain evidence="2">ATCC 16933</strain>
    </source>
</reference>
<name>A0A6A6NUN8_9PEZI</name>
<gene>
    <name evidence="2" type="ORF">BDY21DRAFT_289260</name>
</gene>
<dbReference type="PANTHER" id="PTHR36182:SF2">
    <property type="entry name" value="LYTIC POLYSACCHARIDE MONOOXYGENASE"/>
    <property type="match status" value="1"/>
</dbReference>
<keyword evidence="3" id="KW-1185">Reference proteome</keyword>
<dbReference type="PANTHER" id="PTHR36182">
    <property type="entry name" value="PROTEIN, PUTATIVE (AFU_ORTHOLOGUE AFUA_6G10930)-RELATED"/>
    <property type="match status" value="1"/>
</dbReference>
<evidence type="ECO:0000256" key="1">
    <source>
        <dbReference type="SAM" id="SignalP"/>
    </source>
</evidence>
<proteinExistence type="predicted"/>
<feature type="chain" id="PRO_5025688863" description="Lytic polysaccharide monooxygenase" evidence="1">
    <location>
        <begin position="21"/>
        <end position="208"/>
    </location>
</feature>
<organism evidence="2 3">
    <name type="scientific">Lineolata rhizophorae</name>
    <dbReference type="NCBI Taxonomy" id="578093"/>
    <lineage>
        <taxon>Eukaryota</taxon>
        <taxon>Fungi</taxon>
        <taxon>Dikarya</taxon>
        <taxon>Ascomycota</taxon>
        <taxon>Pezizomycotina</taxon>
        <taxon>Dothideomycetes</taxon>
        <taxon>Dothideomycetes incertae sedis</taxon>
        <taxon>Lineolatales</taxon>
        <taxon>Lineolataceae</taxon>
        <taxon>Lineolata</taxon>
    </lineage>
</organism>